<keyword evidence="5 10" id="KW-0521">NADP</keyword>
<evidence type="ECO:0000313" key="14">
    <source>
        <dbReference type="Proteomes" id="UP000494040"/>
    </source>
</evidence>
<evidence type="ECO:0000313" key="13">
    <source>
        <dbReference type="EnsemblMetazoa" id="XP_024084907.1"/>
    </source>
</evidence>
<dbReference type="CDD" id="cd09071">
    <property type="entry name" value="FAR_C"/>
    <property type="match status" value="1"/>
</dbReference>
<keyword evidence="7 10" id="KW-0443">Lipid metabolism</keyword>
<keyword evidence="14" id="KW-1185">Reference proteome</keyword>
<evidence type="ECO:0000259" key="12">
    <source>
        <dbReference type="Pfam" id="PF07993"/>
    </source>
</evidence>
<dbReference type="InterPro" id="IPR013120">
    <property type="entry name" value="FAR_NAD-bd"/>
</dbReference>
<dbReference type="EnsemblMetazoa" id="XM_014395755.2">
    <property type="protein sequence ID" value="XP_014251241.1"/>
    <property type="gene ID" value="LOC106667672"/>
</dbReference>
<dbReference type="RefSeq" id="XP_014251241.1">
    <property type="nucleotide sequence ID" value="XM_014395755.2"/>
</dbReference>
<keyword evidence="4 10" id="KW-0812">Transmembrane</keyword>
<keyword evidence="10" id="KW-0560">Oxidoreductase</keyword>
<dbReference type="RefSeq" id="XP_024084907.1">
    <property type="nucleotide sequence ID" value="XM_024229139.1"/>
</dbReference>
<dbReference type="GO" id="GO:0102965">
    <property type="term" value="F:alcohol-forming long-chain fatty acyl-CoA reductase activity"/>
    <property type="evidence" value="ECO:0007669"/>
    <property type="project" value="UniProtKB-EC"/>
</dbReference>
<keyword evidence="6 10" id="KW-1133">Transmembrane helix</keyword>
<dbReference type="CDD" id="cd05236">
    <property type="entry name" value="FAR-N_SDR_e"/>
    <property type="match status" value="1"/>
</dbReference>
<dbReference type="GO" id="GO:0080019">
    <property type="term" value="F:alcohol-forming very long-chain fatty acyl-CoA reductase activity"/>
    <property type="evidence" value="ECO:0007669"/>
    <property type="project" value="InterPro"/>
</dbReference>
<protein>
    <recommendedName>
        <fullName evidence="10">Fatty acyl-CoA reductase</fullName>
        <ecNumber evidence="10">1.2.1.84</ecNumber>
    </recommendedName>
</protein>
<dbReference type="PANTHER" id="PTHR11011">
    <property type="entry name" value="MALE STERILITY PROTEIN 2-RELATED"/>
    <property type="match status" value="1"/>
</dbReference>
<dbReference type="KEGG" id="clec:106667672"/>
<name>A0A8I6SPP9_CIMLE</name>
<dbReference type="Gene3D" id="3.40.50.720">
    <property type="entry name" value="NAD(P)-binding Rossmann-like Domain"/>
    <property type="match status" value="1"/>
</dbReference>
<dbReference type="FunFam" id="3.40.50.720:FF:000143">
    <property type="entry name" value="Fatty acyl-CoA reductase"/>
    <property type="match status" value="1"/>
</dbReference>
<dbReference type="SUPFAM" id="SSF51735">
    <property type="entry name" value="NAD(P)-binding Rossmann-fold domains"/>
    <property type="match status" value="1"/>
</dbReference>
<feature type="domain" description="Fatty acyl-CoA reductase C-terminal" evidence="11">
    <location>
        <begin position="361"/>
        <end position="451"/>
    </location>
</feature>
<dbReference type="GeneID" id="106667672"/>
<dbReference type="OMA" id="HEIFLLM"/>
<dbReference type="PANTHER" id="PTHR11011:SF24">
    <property type="entry name" value="FATTY ACYL-COA REDUCTASE"/>
    <property type="match status" value="1"/>
</dbReference>
<organism evidence="13 14">
    <name type="scientific">Cimex lectularius</name>
    <name type="common">Bed bug</name>
    <name type="synonym">Acanthia lectularia</name>
    <dbReference type="NCBI Taxonomy" id="79782"/>
    <lineage>
        <taxon>Eukaryota</taxon>
        <taxon>Metazoa</taxon>
        <taxon>Ecdysozoa</taxon>
        <taxon>Arthropoda</taxon>
        <taxon>Hexapoda</taxon>
        <taxon>Insecta</taxon>
        <taxon>Pterygota</taxon>
        <taxon>Neoptera</taxon>
        <taxon>Paraneoptera</taxon>
        <taxon>Hemiptera</taxon>
        <taxon>Heteroptera</taxon>
        <taxon>Panheteroptera</taxon>
        <taxon>Cimicomorpha</taxon>
        <taxon>Cimicidae</taxon>
        <taxon>Cimex</taxon>
    </lineage>
</organism>
<evidence type="ECO:0000256" key="10">
    <source>
        <dbReference type="RuleBase" id="RU363097"/>
    </source>
</evidence>
<evidence type="ECO:0000256" key="2">
    <source>
        <dbReference type="ARBA" id="ARBA00005928"/>
    </source>
</evidence>
<dbReference type="EC" id="1.2.1.84" evidence="10"/>
<dbReference type="AlphaFoldDB" id="A0A8I6SPP9"/>
<evidence type="ECO:0000256" key="8">
    <source>
        <dbReference type="ARBA" id="ARBA00023136"/>
    </source>
</evidence>
<comment type="subcellular location">
    <subcellularLocation>
        <location evidence="1">Membrane</location>
        <topology evidence="1">Multi-pass membrane protein</topology>
    </subcellularLocation>
</comment>
<evidence type="ECO:0000256" key="6">
    <source>
        <dbReference type="ARBA" id="ARBA00022989"/>
    </source>
</evidence>
<keyword evidence="3 10" id="KW-0444">Lipid biosynthesis</keyword>
<proteinExistence type="inferred from homology"/>
<keyword evidence="8 10" id="KW-0472">Membrane</keyword>
<dbReference type="InterPro" id="IPR026055">
    <property type="entry name" value="FAR"/>
</dbReference>
<reference evidence="13" key="1">
    <citation type="submission" date="2022-01" db="UniProtKB">
        <authorList>
            <consortium name="EnsemblMetazoa"/>
        </authorList>
    </citation>
    <scope>IDENTIFICATION</scope>
</reference>
<evidence type="ECO:0000256" key="9">
    <source>
        <dbReference type="ARBA" id="ARBA00052530"/>
    </source>
</evidence>
<dbReference type="Pfam" id="PF07993">
    <property type="entry name" value="NAD_binding_4"/>
    <property type="match status" value="1"/>
</dbReference>
<feature type="transmembrane region" description="Helical" evidence="10">
    <location>
        <begin position="465"/>
        <end position="487"/>
    </location>
</feature>
<sequence>MATITEYFAGKKVLVTGATGFMGKVLIEKLLRSCPDVGLIYVIIRDKKGQSAQERWDNLTKLELFNKLKEEIPGNLEKKVKVLNGDIFTEKFGLSKESYEDLKTSVSIVYHVAATVKFNEPIEIAMRTNVGGTRTAINFALEVKNLEVFVHVSTAYSNCNMSEVEEKVYPPIMDWRQAMNIIKDTDPSTLKIITKKFISPMPNTYVFSKHLAEQVVNETKGKIPIVIFRPSIVISSWKGAYPGWIDNANGPTGMFIGMAKGVVRVQLADEDATPDYMPVDVAINALIIASWKKGRTHNLKEKLTVSIYNSCTGSKNITLKELRELCLGLQDKFPIMQVLWYPRVQVTKNESVYRIASFFKHFLPALTIDTILMVLKKPPLLLPIQKKVMNATLALKYFTLRKWTFHNDNFTSLLKEITPEDYEAFDFNYENGDVEEFLRVCIEKGRHLLLNETTQNIEMAKRKHFWLYFLDVSLKIVFALGLTYILYSWCF</sequence>
<evidence type="ECO:0000256" key="7">
    <source>
        <dbReference type="ARBA" id="ARBA00023098"/>
    </source>
</evidence>
<evidence type="ECO:0000256" key="4">
    <source>
        <dbReference type="ARBA" id="ARBA00022692"/>
    </source>
</evidence>
<dbReference type="InterPro" id="IPR036291">
    <property type="entry name" value="NAD(P)-bd_dom_sf"/>
</dbReference>
<dbReference type="GO" id="GO:0035336">
    <property type="term" value="P:long-chain fatty-acyl-CoA metabolic process"/>
    <property type="evidence" value="ECO:0007669"/>
    <property type="project" value="TreeGrafter"/>
</dbReference>
<comment type="catalytic activity">
    <reaction evidence="9 10">
        <text>a long-chain fatty acyl-CoA + 2 NADPH + 2 H(+) = a long-chain primary fatty alcohol + 2 NADP(+) + CoA</text>
        <dbReference type="Rhea" id="RHEA:52716"/>
        <dbReference type="ChEBI" id="CHEBI:15378"/>
        <dbReference type="ChEBI" id="CHEBI:57287"/>
        <dbReference type="ChEBI" id="CHEBI:57783"/>
        <dbReference type="ChEBI" id="CHEBI:58349"/>
        <dbReference type="ChEBI" id="CHEBI:77396"/>
        <dbReference type="ChEBI" id="CHEBI:83139"/>
        <dbReference type="EC" id="1.2.1.84"/>
    </reaction>
</comment>
<accession>A0A8I6SPP9</accession>
<comment type="function">
    <text evidence="10">Catalyzes the reduction of fatty acyl-CoA to fatty alcohols.</text>
</comment>
<dbReference type="GO" id="GO:0016020">
    <property type="term" value="C:membrane"/>
    <property type="evidence" value="ECO:0007669"/>
    <property type="project" value="UniProtKB-SubCell"/>
</dbReference>
<comment type="similarity">
    <text evidence="2 10">Belongs to the fatty acyl-CoA reductase family.</text>
</comment>
<dbReference type="Proteomes" id="UP000494040">
    <property type="component" value="Unassembled WGS sequence"/>
</dbReference>
<evidence type="ECO:0000256" key="5">
    <source>
        <dbReference type="ARBA" id="ARBA00022857"/>
    </source>
</evidence>
<feature type="domain" description="Thioester reductase (TE)" evidence="12">
    <location>
        <begin position="15"/>
        <end position="285"/>
    </location>
</feature>
<dbReference type="Pfam" id="PF03015">
    <property type="entry name" value="Sterile"/>
    <property type="match status" value="1"/>
</dbReference>
<dbReference type="GO" id="GO:0005777">
    <property type="term" value="C:peroxisome"/>
    <property type="evidence" value="ECO:0007669"/>
    <property type="project" value="TreeGrafter"/>
</dbReference>
<dbReference type="InterPro" id="IPR033640">
    <property type="entry name" value="FAR_C"/>
</dbReference>
<evidence type="ECO:0000256" key="1">
    <source>
        <dbReference type="ARBA" id="ARBA00004141"/>
    </source>
</evidence>
<evidence type="ECO:0000259" key="11">
    <source>
        <dbReference type="Pfam" id="PF03015"/>
    </source>
</evidence>
<evidence type="ECO:0000256" key="3">
    <source>
        <dbReference type="ARBA" id="ARBA00022516"/>
    </source>
</evidence>
<dbReference type="EnsemblMetazoa" id="XM_024229139.1">
    <property type="protein sequence ID" value="XP_024084907.1"/>
    <property type="gene ID" value="LOC106667672"/>
</dbReference>
<dbReference type="OrthoDB" id="429813at2759"/>